<name>A0A941B2G4_9ACTN</name>
<sequence length="334" mass="35848">MVIEIWADVVCAWAYIGRRRLERALADLGGEETGVRGAGGAEVVWRPFRVDPMAPDPAVPLDDELRDPLVDEALRQCAPGLSPAENRTRVSRIAAEEGIGPRWGAAWRTSSHDAHRLLVLALDHGAPGTQDAVARALLRAHFVEARDIGSPQVLADVARAAGFPEGPDLLARGEGETAVRELLLSGKARGVTNSPTFVVAGRSLTGAQPPEAIAEFLRAAATGDERSLPAEVRRFREAEALLDLGDPLGCLTLLAPLLTEQGTDRGVRTLAARAYFHSAQLAQAEAILRPLVTRVPDDSYARLLLGRTLERRGRAEEAAAHLRLARAMTPSYGT</sequence>
<evidence type="ECO:0000313" key="3">
    <source>
        <dbReference type="Proteomes" id="UP000677875"/>
    </source>
</evidence>
<dbReference type="InterPro" id="IPR011990">
    <property type="entry name" value="TPR-like_helical_dom_sf"/>
</dbReference>
<dbReference type="PANTHER" id="PTHR13887:SF41">
    <property type="entry name" value="THIOREDOXIN SUPERFAMILY PROTEIN"/>
    <property type="match status" value="1"/>
</dbReference>
<comment type="caution">
    <text evidence="2">The sequence shown here is derived from an EMBL/GenBank/DDBJ whole genome shotgun (WGS) entry which is preliminary data.</text>
</comment>
<dbReference type="Pfam" id="PF01323">
    <property type="entry name" value="DSBA"/>
    <property type="match status" value="1"/>
</dbReference>
<dbReference type="SUPFAM" id="SSF52833">
    <property type="entry name" value="Thioredoxin-like"/>
    <property type="match status" value="1"/>
</dbReference>
<reference evidence="2" key="1">
    <citation type="submission" date="2021-04" db="EMBL/GenBank/DDBJ databases">
        <title>Genome seq and assembly of Streptomyces sp. RG38.</title>
        <authorList>
            <person name="Chhetri G."/>
        </authorList>
    </citation>
    <scope>NUCLEOTIDE SEQUENCE</scope>
    <source>
        <strain evidence="2">RG38</strain>
    </source>
</reference>
<dbReference type="CDD" id="cd03024">
    <property type="entry name" value="DsbA_FrnE"/>
    <property type="match status" value="1"/>
</dbReference>
<gene>
    <name evidence="2" type="ORF">J5Y05_23365</name>
</gene>
<proteinExistence type="predicted"/>
<dbReference type="InterPro" id="IPR036249">
    <property type="entry name" value="Thioredoxin-like_sf"/>
</dbReference>
<protein>
    <submittedName>
        <fullName evidence="2">DsbA family oxidoreductase</fullName>
    </submittedName>
</protein>
<dbReference type="SUPFAM" id="SSF48452">
    <property type="entry name" value="TPR-like"/>
    <property type="match status" value="1"/>
</dbReference>
<dbReference type="AlphaFoldDB" id="A0A941B2G4"/>
<keyword evidence="3" id="KW-1185">Reference proteome</keyword>
<dbReference type="GO" id="GO:0016491">
    <property type="term" value="F:oxidoreductase activity"/>
    <property type="evidence" value="ECO:0007669"/>
    <property type="project" value="InterPro"/>
</dbReference>
<dbReference type="Gene3D" id="3.40.30.10">
    <property type="entry name" value="Glutaredoxin"/>
    <property type="match status" value="1"/>
</dbReference>
<organism evidence="2 3">
    <name type="scientific">Streptomyces tagetis</name>
    <dbReference type="NCBI Taxonomy" id="2820809"/>
    <lineage>
        <taxon>Bacteria</taxon>
        <taxon>Bacillati</taxon>
        <taxon>Actinomycetota</taxon>
        <taxon>Actinomycetes</taxon>
        <taxon>Kitasatosporales</taxon>
        <taxon>Streptomycetaceae</taxon>
        <taxon>Streptomyces</taxon>
    </lineage>
</organism>
<evidence type="ECO:0000313" key="2">
    <source>
        <dbReference type="EMBL" id="MBQ0829405.1"/>
    </source>
</evidence>
<feature type="domain" description="DSBA-like thioredoxin" evidence="1">
    <location>
        <begin position="2"/>
        <end position="217"/>
    </location>
</feature>
<dbReference type="InterPro" id="IPR001853">
    <property type="entry name" value="DSBA-like_thioredoxin_dom"/>
</dbReference>
<dbReference type="EMBL" id="JAGPNL010000007">
    <property type="protein sequence ID" value="MBQ0829405.1"/>
    <property type="molecule type" value="Genomic_DNA"/>
</dbReference>
<dbReference type="PANTHER" id="PTHR13887">
    <property type="entry name" value="GLUTATHIONE S-TRANSFERASE KAPPA"/>
    <property type="match status" value="1"/>
</dbReference>
<dbReference type="Gene3D" id="1.25.40.10">
    <property type="entry name" value="Tetratricopeptide repeat domain"/>
    <property type="match status" value="1"/>
</dbReference>
<evidence type="ECO:0000259" key="1">
    <source>
        <dbReference type="Pfam" id="PF01323"/>
    </source>
</evidence>
<accession>A0A941B2G4</accession>
<dbReference type="Proteomes" id="UP000677875">
    <property type="component" value="Unassembled WGS sequence"/>
</dbReference>
<dbReference type="RefSeq" id="WP_210875020.1">
    <property type="nucleotide sequence ID" value="NZ_JAGPNL010000007.1"/>
</dbReference>